<sequence length="1036" mass="113549">MATASFLPQLSPYDVERACQLIQQTYTPGQTVDDQRRLQQELLEMQRRPEAWGLVIPFLDHQDPNVQFFGAHTAQVKIARDWDAFPQDHALQLRDLILDMTAHSVLAGHSKVILRKLFVALTSLALKLVPTRPPRWPDWILMCVTLLSGRGVSTEHLLDFLSIVAEEVETSDLLASSKAQMMQSLSDAVPMVVQAITTSISLPRETLSSRQLDSAMKCLVAWMPILPSNDLTPLIPLLISLLAPSHNEFDDAIFIPASDALQEVMSKSAMSDGSGSKTLTEPLLIWLDTWAGPIVETTLSTGFVDSVSHSLCKLIIAIGDHSTTYLASNLATPASPLNSTKTKAQLVQTFLRLILAYTSLPGFYGVDEEESEMTLGFWYLFQEALWSVDYTVEDGDEEPGQGRPLLDEEAEKEKQHEIVAKAVYSELVQTLRRKVTWPPATDLNEWAKDQREKFQVYRRDVGDTLINAFYILREDMLGYYLKELVERLTSRQGFDGWEEIESTLHCVMSIQEAVPVDDSPHLTQLFSSEILGMLPNTGSDRIRRTTLGLIGTYASWFTTQTVETTSATQSSLLMNAINFVVTALPEPSLCLQAANALRDLCDANRSALAPHIGAFAELHAGLTGVPDTEKMKVLQSIASVIQALPPEEEIPPVEAIVIPIINNLAQAIQSSTQVPEDAKALAITQLQTLSGVAKGLTRTADSLFFDESPTEQLETGQMERARADPRMAKLREGIFSGIGATLDLWSTDAAVSDAVSDLTKSITALPLDITLITLPAGPLLEQVCLAAQRQLTAVWLTLAGMLIVQLAKPTLDLSTLKLVRNSDAQNILSNVLPSLLQTSLTVLSQPGAMEANPDIVQAFFSCMDNLARDFVEALFRIDSGLFTGLIQCAIGSLALQERYSLVSACTFLGSLINKTFASEDLDNARGPFIEAHGRPMMKAILCGFAGTAPRSVVPNLIELLSTLLLRCPADSRVWMENILFADDFVSSRADADAKNKFIKSLAGARTIKRTRDAAQQFTLIARGLEGSNFGYASAVA</sequence>
<dbReference type="InterPro" id="IPR011989">
    <property type="entry name" value="ARM-like"/>
</dbReference>
<dbReference type="Pfam" id="PF08389">
    <property type="entry name" value="Xpo1"/>
    <property type="match status" value="1"/>
</dbReference>
<accession>A0A166VVW5</accession>
<organism evidence="8 9">
    <name type="scientific">Athelia psychrophila</name>
    <dbReference type="NCBI Taxonomy" id="1759441"/>
    <lineage>
        <taxon>Eukaryota</taxon>
        <taxon>Fungi</taxon>
        <taxon>Dikarya</taxon>
        <taxon>Basidiomycota</taxon>
        <taxon>Agaricomycotina</taxon>
        <taxon>Agaricomycetes</taxon>
        <taxon>Agaricomycetidae</taxon>
        <taxon>Atheliales</taxon>
        <taxon>Atheliaceae</taxon>
        <taxon>Athelia</taxon>
    </lineage>
</organism>
<dbReference type="InterPro" id="IPR016024">
    <property type="entry name" value="ARM-type_fold"/>
</dbReference>
<evidence type="ECO:0000256" key="5">
    <source>
        <dbReference type="ARBA" id="ARBA00022737"/>
    </source>
</evidence>
<protein>
    <recommendedName>
        <fullName evidence="3">Importin-13</fullName>
    </recommendedName>
</protein>
<dbReference type="GO" id="GO:0005737">
    <property type="term" value="C:cytoplasm"/>
    <property type="evidence" value="ECO:0007669"/>
    <property type="project" value="TreeGrafter"/>
</dbReference>
<dbReference type="Pfam" id="PF18773">
    <property type="entry name" value="Importin_rep"/>
    <property type="match status" value="1"/>
</dbReference>
<feature type="domain" description="Exportin-1/Importin-beta-like" evidence="7">
    <location>
        <begin position="111"/>
        <end position="245"/>
    </location>
</feature>
<evidence type="ECO:0000256" key="4">
    <source>
        <dbReference type="ARBA" id="ARBA00022448"/>
    </source>
</evidence>
<evidence type="ECO:0000313" key="8">
    <source>
        <dbReference type="EMBL" id="KZP33116.1"/>
    </source>
</evidence>
<evidence type="ECO:0000256" key="6">
    <source>
        <dbReference type="ARBA" id="ARBA00023242"/>
    </source>
</evidence>
<dbReference type="PANTHER" id="PTHR12363">
    <property type="entry name" value="TRANSPORTIN 3 AND IMPORTIN 13"/>
    <property type="match status" value="1"/>
</dbReference>
<dbReference type="PANTHER" id="PTHR12363:SF33">
    <property type="entry name" value="IMPORTIN-13"/>
    <property type="match status" value="1"/>
</dbReference>
<dbReference type="InterPro" id="IPR040709">
    <property type="entry name" value="Importin_rep_1"/>
</dbReference>
<evidence type="ECO:0000256" key="1">
    <source>
        <dbReference type="ARBA" id="ARBA00004123"/>
    </source>
</evidence>
<evidence type="ECO:0000259" key="7">
    <source>
        <dbReference type="Pfam" id="PF08389"/>
    </source>
</evidence>
<reference evidence="8 9" key="1">
    <citation type="journal article" date="2016" name="Mol. Biol. Evol.">
        <title>Comparative Genomics of Early-Diverging Mushroom-Forming Fungi Provides Insights into the Origins of Lignocellulose Decay Capabilities.</title>
        <authorList>
            <person name="Nagy L.G."/>
            <person name="Riley R."/>
            <person name="Tritt A."/>
            <person name="Adam C."/>
            <person name="Daum C."/>
            <person name="Floudas D."/>
            <person name="Sun H."/>
            <person name="Yadav J.S."/>
            <person name="Pangilinan J."/>
            <person name="Larsson K.H."/>
            <person name="Matsuura K."/>
            <person name="Barry K."/>
            <person name="Labutti K."/>
            <person name="Kuo R."/>
            <person name="Ohm R.A."/>
            <person name="Bhattacharya S.S."/>
            <person name="Shirouzu T."/>
            <person name="Yoshinaga Y."/>
            <person name="Martin F.M."/>
            <person name="Grigoriev I.V."/>
            <person name="Hibbett D.S."/>
        </authorList>
    </citation>
    <scope>NUCLEOTIDE SEQUENCE [LARGE SCALE GENOMIC DNA]</scope>
    <source>
        <strain evidence="8 9">CBS 109695</strain>
    </source>
</reference>
<dbReference type="AlphaFoldDB" id="A0A166VVW5"/>
<keyword evidence="4" id="KW-0813">Transport</keyword>
<evidence type="ECO:0000256" key="3">
    <source>
        <dbReference type="ARBA" id="ARBA00016020"/>
    </source>
</evidence>
<comment type="subcellular location">
    <subcellularLocation>
        <location evidence="1">Nucleus</location>
    </subcellularLocation>
</comment>
<dbReference type="GO" id="GO:0006606">
    <property type="term" value="P:protein import into nucleus"/>
    <property type="evidence" value="ECO:0007669"/>
    <property type="project" value="TreeGrafter"/>
</dbReference>
<keyword evidence="9" id="KW-1185">Reference proteome</keyword>
<gene>
    <name evidence="8" type="ORF">FIBSPDRAFT_811230</name>
</gene>
<evidence type="ECO:0000313" key="9">
    <source>
        <dbReference type="Proteomes" id="UP000076532"/>
    </source>
</evidence>
<name>A0A166VVW5_9AGAM</name>
<keyword evidence="5" id="KW-0677">Repeat</keyword>
<keyword evidence="6" id="KW-0539">Nucleus</keyword>
<dbReference type="SUPFAM" id="SSF48371">
    <property type="entry name" value="ARM repeat"/>
    <property type="match status" value="1"/>
</dbReference>
<proteinExistence type="inferred from homology"/>
<dbReference type="Proteomes" id="UP000076532">
    <property type="component" value="Unassembled WGS sequence"/>
</dbReference>
<dbReference type="Gene3D" id="1.25.10.10">
    <property type="entry name" value="Leucine-rich Repeat Variant"/>
    <property type="match status" value="1"/>
</dbReference>
<dbReference type="Pfam" id="PF18806">
    <property type="entry name" value="Importin_rep_3"/>
    <property type="match status" value="1"/>
</dbReference>
<dbReference type="InterPro" id="IPR040520">
    <property type="entry name" value="Importin_rep_3"/>
</dbReference>
<dbReference type="STRING" id="436010.A0A166VVW5"/>
<dbReference type="InterPro" id="IPR051345">
    <property type="entry name" value="Importin_beta-like_NTR"/>
</dbReference>
<dbReference type="InterPro" id="IPR013598">
    <property type="entry name" value="Exportin-1/Importin-b-like"/>
</dbReference>
<evidence type="ECO:0000256" key="2">
    <source>
        <dbReference type="ARBA" id="ARBA00007991"/>
    </source>
</evidence>
<dbReference type="OrthoDB" id="2016913at2759"/>
<dbReference type="GO" id="GO:0005634">
    <property type="term" value="C:nucleus"/>
    <property type="evidence" value="ECO:0007669"/>
    <property type="project" value="UniProtKB-SubCell"/>
</dbReference>
<comment type="similarity">
    <text evidence="2">Belongs to the importin beta family.</text>
</comment>
<dbReference type="EMBL" id="KV417483">
    <property type="protein sequence ID" value="KZP33116.1"/>
    <property type="molecule type" value="Genomic_DNA"/>
</dbReference>